<sequence length="176" mass="20397">MNNQLRKIINTAKNVLRSNTTNMTFGIIEDGITVDALSVNQELINGSNQKFQQYVEFVQVVSGFSLGSIVLFEYPVIKDYQNLLDFQPDWETNWLCVGKIMSEPLGINKMDGNVYWFSEIPYSDEGLCLGTFNEFLEEYVFGNKYSEIIPWVDEDDWYQFIIKHGLIFEGENNDNE</sequence>
<dbReference type="RefSeq" id="WP_068536094.1">
    <property type="nucleotide sequence ID" value="NZ_LVJH01000047.1"/>
</dbReference>
<evidence type="ECO:0008006" key="3">
    <source>
        <dbReference type="Google" id="ProtNLM"/>
    </source>
</evidence>
<dbReference type="OrthoDB" id="8611321at2"/>
<evidence type="ECO:0000313" key="2">
    <source>
        <dbReference type="Proteomes" id="UP000076967"/>
    </source>
</evidence>
<dbReference type="Proteomes" id="UP000076967">
    <property type="component" value="Unassembled WGS sequence"/>
</dbReference>
<accession>A0A168I4F1</accession>
<comment type="caution">
    <text evidence="1">The sequence shown here is derived from an EMBL/GenBank/DDBJ whole genome shotgun (WGS) entry which is preliminary data.</text>
</comment>
<dbReference type="AlphaFoldDB" id="A0A168I4F1"/>
<name>A0A168I4F1_9BACL</name>
<organism evidence="1 2">
    <name type="scientific">Paenibacillus glacialis</name>
    <dbReference type="NCBI Taxonomy" id="494026"/>
    <lineage>
        <taxon>Bacteria</taxon>
        <taxon>Bacillati</taxon>
        <taxon>Bacillota</taxon>
        <taxon>Bacilli</taxon>
        <taxon>Bacillales</taxon>
        <taxon>Paenibacillaceae</taxon>
        <taxon>Paenibacillus</taxon>
    </lineage>
</organism>
<reference evidence="1 2" key="1">
    <citation type="submission" date="2016-03" db="EMBL/GenBank/DDBJ databases">
        <title>Draft genome sequence of Paenibacillus glacialis DSM 22343.</title>
        <authorList>
            <person name="Shin S.-K."/>
            <person name="Yi H."/>
        </authorList>
    </citation>
    <scope>NUCLEOTIDE SEQUENCE [LARGE SCALE GENOMIC DNA]</scope>
    <source>
        <strain evidence="1 2">DSM 22343</strain>
    </source>
</reference>
<keyword evidence="2" id="KW-1185">Reference proteome</keyword>
<dbReference type="EMBL" id="LVJH01000047">
    <property type="protein sequence ID" value="OAB38856.1"/>
    <property type="molecule type" value="Genomic_DNA"/>
</dbReference>
<gene>
    <name evidence="1" type="ORF">PGLA_19565</name>
</gene>
<evidence type="ECO:0000313" key="1">
    <source>
        <dbReference type="EMBL" id="OAB38856.1"/>
    </source>
</evidence>
<proteinExistence type="predicted"/>
<protein>
    <recommendedName>
        <fullName evidence="3">Knr4/Smi1-like domain-containing protein</fullName>
    </recommendedName>
</protein>